<sequence length="87" mass="9666">MERGWSLTNDTLYHIHYKKPPALEEVITLVSFSCKVSCRNNSSCEKASLDCTALCGVCRGCCTNVVVLHEEDPDEDVMDVQQTGLNN</sequence>
<evidence type="ECO:0008006" key="3">
    <source>
        <dbReference type="Google" id="ProtNLM"/>
    </source>
</evidence>
<accession>A0ABQ9GXK9</accession>
<keyword evidence="2" id="KW-1185">Reference proteome</keyword>
<gene>
    <name evidence="1" type="ORF">PR048_021158</name>
</gene>
<evidence type="ECO:0000313" key="2">
    <source>
        <dbReference type="Proteomes" id="UP001159363"/>
    </source>
</evidence>
<protein>
    <recommendedName>
        <fullName evidence="3">WAP domain-containing protein</fullName>
    </recommendedName>
</protein>
<dbReference type="EMBL" id="JARBHB010000008">
    <property type="protein sequence ID" value="KAJ8876711.1"/>
    <property type="molecule type" value="Genomic_DNA"/>
</dbReference>
<proteinExistence type="predicted"/>
<organism evidence="1 2">
    <name type="scientific">Dryococelus australis</name>
    <dbReference type="NCBI Taxonomy" id="614101"/>
    <lineage>
        <taxon>Eukaryota</taxon>
        <taxon>Metazoa</taxon>
        <taxon>Ecdysozoa</taxon>
        <taxon>Arthropoda</taxon>
        <taxon>Hexapoda</taxon>
        <taxon>Insecta</taxon>
        <taxon>Pterygota</taxon>
        <taxon>Neoptera</taxon>
        <taxon>Polyneoptera</taxon>
        <taxon>Phasmatodea</taxon>
        <taxon>Verophasmatodea</taxon>
        <taxon>Anareolatae</taxon>
        <taxon>Phasmatidae</taxon>
        <taxon>Eurycanthinae</taxon>
        <taxon>Dryococelus</taxon>
    </lineage>
</organism>
<evidence type="ECO:0000313" key="1">
    <source>
        <dbReference type="EMBL" id="KAJ8876711.1"/>
    </source>
</evidence>
<reference evidence="1 2" key="1">
    <citation type="submission" date="2023-02" db="EMBL/GenBank/DDBJ databases">
        <title>LHISI_Scaffold_Assembly.</title>
        <authorList>
            <person name="Stuart O.P."/>
            <person name="Cleave R."/>
            <person name="Magrath M.J.L."/>
            <person name="Mikheyev A.S."/>
        </authorList>
    </citation>
    <scope>NUCLEOTIDE SEQUENCE [LARGE SCALE GENOMIC DNA]</scope>
    <source>
        <strain evidence="1">Daus_M_001</strain>
        <tissue evidence="1">Leg muscle</tissue>
    </source>
</reference>
<name>A0ABQ9GXK9_9NEOP</name>
<comment type="caution">
    <text evidence="1">The sequence shown here is derived from an EMBL/GenBank/DDBJ whole genome shotgun (WGS) entry which is preliminary data.</text>
</comment>
<dbReference type="Proteomes" id="UP001159363">
    <property type="component" value="Chromosome 7"/>
</dbReference>